<dbReference type="PANTHER" id="PTHR30055">
    <property type="entry name" value="HTH-TYPE TRANSCRIPTIONAL REGULATOR RUTR"/>
    <property type="match status" value="1"/>
</dbReference>
<proteinExistence type="predicted"/>
<dbReference type="OrthoDB" id="9808189at2"/>
<accession>A0A1C2DDN7</accession>
<dbReference type="InterPro" id="IPR050109">
    <property type="entry name" value="HTH-type_TetR-like_transc_reg"/>
</dbReference>
<keyword evidence="2 4" id="KW-0238">DNA-binding</keyword>
<evidence type="ECO:0000256" key="1">
    <source>
        <dbReference type="ARBA" id="ARBA00023015"/>
    </source>
</evidence>
<dbReference type="PROSITE" id="PS50977">
    <property type="entry name" value="HTH_TETR_2"/>
    <property type="match status" value="1"/>
</dbReference>
<evidence type="ECO:0000313" key="7">
    <source>
        <dbReference type="Proteomes" id="UP000094412"/>
    </source>
</evidence>
<keyword evidence="1" id="KW-0805">Transcription regulation</keyword>
<dbReference type="AlphaFoldDB" id="A0A1C2DDN7"/>
<dbReference type="InterPro" id="IPR001647">
    <property type="entry name" value="HTH_TetR"/>
</dbReference>
<dbReference type="Gene3D" id="1.10.357.10">
    <property type="entry name" value="Tetracycline Repressor, domain 2"/>
    <property type="match status" value="1"/>
</dbReference>
<dbReference type="STRING" id="1566387.QV13_25250"/>
<comment type="caution">
    <text evidence="6">The sequence shown here is derived from an EMBL/GenBank/DDBJ whole genome shotgun (WGS) entry which is preliminary data.</text>
</comment>
<dbReference type="InterPro" id="IPR009057">
    <property type="entry name" value="Homeodomain-like_sf"/>
</dbReference>
<sequence>MRKAPRQARSRVTVEAIVEAGARILSEHGWAEFTTNKVAEAAGVSVGSLYQYFPDKLSLIEAIRRRHLDDCLAIMRRSGEGQKSVERFVDDLVRDMFAAHSLNPGLHRVLLDEAPSFDATRDPHSAFEAEYIGHYAAAVEAYRASAEGASNRVMAMILSDVMDGVIHNAARRGMLGSVELKQELVRLLCTYLAASDR</sequence>
<reference evidence="6 7" key="1">
    <citation type="submission" date="2016-08" db="EMBL/GenBank/DDBJ databases">
        <title>Whole genome sequence of Mesorhizobium sp. strain UASWS1009 isolated from industrial sewage.</title>
        <authorList>
            <person name="Crovadore J."/>
            <person name="Calmin G."/>
            <person name="Chablais R."/>
            <person name="Cochard B."/>
            <person name="Lefort F."/>
        </authorList>
    </citation>
    <scope>NUCLEOTIDE SEQUENCE [LARGE SCALE GENOMIC DNA]</scope>
    <source>
        <strain evidence="6 7">UASWS1009</strain>
    </source>
</reference>
<keyword evidence="7" id="KW-1185">Reference proteome</keyword>
<feature type="domain" description="HTH tetR-type" evidence="5">
    <location>
        <begin position="11"/>
        <end position="71"/>
    </location>
</feature>
<gene>
    <name evidence="6" type="ORF">QV13_25250</name>
</gene>
<protein>
    <submittedName>
        <fullName evidence="6">TetR family transcriptional regulator</fullName>
    </submittedName>
</protein>
<organism evidence="6 7">
    <name type="scientific">Mesorhizobium hungaricum</name>
    <dbReference type="NCBI Taxonomy" id="1566387"/>
    <lineage>
        <taxon>Bacteria</taxon>
        <taxon>Pseudomonadati</taxon>
        <taxon>Pseudomonadota</taxon>
        <taxon>Alphaproteobacteria</taxon>
        <taxon>Hyphomicrobiales</taxon>
        <taxon>Phyllobacteriaceae</taxon>
        <taxon>Mesorhizobium</taxon>
    </lineage>
</organism>
<keyword evidence="3" id="KW-0804">Transcription</keyword>
<dbReference type="PANTHER" id="PTHR30055:SF234">
    <property type="entry name" value="HTH-TYPE TRANSCRIPTIONAL REGULATOR BETI"/>
    <property type="match status" value="1"/>
</dbReference>
<name>A0A1C2DDN7_9HYPH</name>
<dbReference type="Proteomes" id="UP000094412">
    <property type="component" value="Unassembled WGS sequence"/>
</dbReference>
<dbReference type="GO" id="GO:0003700">
    <property type="term" value="F:DNA-binding transcription factor activity"/>
    <property type="evidence" value="ECO:0007669"/>
    <property type="project" value="TreeGrafter"/>
</dbReference>
<dbReference type="Pfam" id="PF17918">
    <property type="entry name" value="TetR_C_15"/>
    <property type="match status" value="1"/>
</dbReference>
<evidence type="ECO:0000313" key="6">
    <source>
        <dbReference type="EMBL" id="OCX12882.1"/>
    </source>
</evidence>
<dbReference type="Pfam" id="PF00440">
    <property type="entry name" value="TetR_N"/>
    <property type="match status" value="1"/>
</dbReference>
<dbReference type="PRINTS" id="PR00455">
    <property type="entry name" value="HTHTETR"/>
</dbReference>
<feature type="DNA-binding region" description="H-T-H motif" evidence="4">
    <location>
        <begin position="34"/>
        <end position="53"/>
    </location>
</feature>
<dbReference type="EMBL" id="MDEO01000036">
    <property type="protein sequence ID" value="OCX12882.1"/>
    <property type="molecule type" value="Genomic_DNA"/>
</dbReference>
<evidence type="ECO:0000259" key="5">
    <source>
        <dbReference type="PROSITE" id="PS50977"/>
    </source>
</evidence>
<evidence type="ECO:0000256" key="4">
    <source>
        <dbReference type="PROSITE-ProRule" id="PRU00335"/>
    </source>
</evidence>
<evidence type="ECO:0000256" key="3">
    <source>
        <dbReference type="ARBA" id="ARBA00023163"/>
    </source>
</evidence>
<dbReference type="GO" id="GO:0000976">
    <property type="term" value="F:transcription cis-regulatory region binding"/>
    <property type="evidence" value="ECO:0007669"/>
    <property type="project" value="TreeGrafter"/>
</dbReference>
<evidence type="ECO:0000256" key="2">
    <source>
        <dbReference type="ARBA" id="ARBA00023125"/>
    </source>
</evidence>
<dbReference type="SUPFAM" id="SSF46689">
    <property type="entry name" value="Homeodomain-like"/>
    <property type="match status" value="1"/>
</dbReference>
<dbReference type="InterPro" id="IPR041669">
    <property type="entry name" value="TetR_C_15"/>
</dbReference>